<evidence type="ECO:0000313" key="2">
    <source>
        <dbReference type="Proteomes" id="UP000887013"/>
    </source>
</evidence>
<gene>
    <name evidence="1" type="ORF">NPIL_616851</name>
</gene>
<name>A0A8X6P7E9_NEPPI</name>
<keyword evidence="2" id="KW-1185">Reference proteome</keyword>
<evidence type="ECO:0000313" key="1">
    <source>
        <dbReference type="EMBL" id="GFT53014.1"/>
    </source>
</evidence>
<comment type="caution">
    <text evidence="1">The sequence shown here is derived from an EMBL/GenBank/DDBJ whole genome shotgun (WGS) entry which is preliminary data.</text>
</comment>
<organism evidence="1 2">
    <name type="scientific">Nephila pilipes</name>
    <name type="common">Giant wood spider</name>
    <name type="synonym">Nephila maculata</name>
    <dbReference type="NCBI Taxonomy" id="299642"/>
    <lineage>
        <taxon>Eukaryota</taxon>
        <taxon>Metazoa</taxon>
        <taxon>Ecdysozoa</taxon>
        <taxon>Arthropoda</taxon>
        <taxon>Chelicerata</taxon>
        <taxon>Arachnida</taxon>
        <taxon>Araneae</taxon>
        <taxon>Araneomorphae</taxon>
        <taxon>Entelegynae</taxon>
        <taxon>Araneoidea</taxon>
        <taxon>Nephilidae</taxon>
        <taxon>Nephila</taxon>
    </lineage>
</organism>
<proteinExistence type="predicted"/>
<reference evidence="1" key="1">
    <citation type="submission" date="2020-08" db="EMBL/GenBank/DDBJ databases">
        <title>Multicomponent nature underlies the extraordinary mechanical properties of spider dragline silk.</title>
        <authorList>
            <person name="Kono N."/>
            <person name="Nakamura H."/>
            <person name="Mori M."/>
            <person name="Yoshida Y."/>
            <person name="Ohtoshi R."/>
            <person name="Malay A.D."/>
            <person name="Moran D.A.P."/>
            <person name="Tomita M."/>
            <person name="Numata K."/>
            <person name="Arakawa K."/>
        </authorList>
    </citation>
    <scope>NUCLEOTIDE SEQUENCE</scope>
</reference>
<dbReference type="AlphaFoldDB" id="A0A8X6P7E9"/>
<protein>
    <submittedName>
        <fullName evidence="1">Uncharacterized protein</fullName>
    </submittedName>
</protein>
<dbReference type="Proteomes" id="UP000887013">
    <property type="component" value="Unassembled WGS sequence"/>
</dbReference>
<sequence>MTEELGNQERFIQTQRFVSRRAAYLKLSKSTRVRKDLSNESPSHRMKANACISQNGNQEMCDHYIQCAYDHFEDQLRDAFDECRDKVYPNGFGNCNGDQTLFISPLDQLKSCLIKYGGNCATILEGTSSL</sequence>
<accession>A0A8X6P7E9</accession>
<dbReference type="EMBL" id="BMAW01112533">
    <property type="protein sequence ID" value="GFT53014.1"/>
    <property type="molecule type" value="Genomic_DNA"/>
</dbReference>